<evidence type="ECO:0000259" key="1">
    <source>
        <dbReference type="Pfam" id="PF13640"/>
    </source>
</evidence>
<feature type="domain" description="Prolyl 4-hydroxylase alpha subunit Fe(2+) 2OG dioxygenase" evidence="1">
    <location>
        <begin position="115"/>
        <end position="213"/>
    </location>
</feature>
<gene>
    <name evidence="2" type="ORF">METZ01_LOCUS114974</name>
</gene>
<name>A0A381XBZ8_9ZZZZ</name>
<sequence length="282" mass="33140">MSEEFQNLTEFALKEKKNYLTAKPFPNIALNNFFNNDFLNTILNEFPDLSKLHGSQNYNVKNEIKLSNKNYDKFPTTIKSFIDFLNSDTFLSFLQNITSIEEKLISDPQLEGGGLHEIKSGGVLKVHTDFNRHPTLDLDRRVNVLIYLNKNWKDSYGGRLELWNKNMSMCEKKISPTFNTMVIFSTTDFSNHGHPEPLNCPKDISRKSIALYYFSSGRPQNEIYSKHKKNRTFFKSRKGIKDDADEKKEYFKNFLRNFKFYQLLKNFEKKYIRRGKTGSKNK</sequence>
<dbReference type="InterPro" id="IPR044862">
    <property type="entry name" value="Pro_4_hyd_alph_FE2OG_OXY"/>
</dbReference>
<dbReference type="AlphaFoldDB" id="A0A381XBZ8"/>
<dbReference type="Pfam" id="PF13640">
    <property type="entry name" value="2OG-FeII_Oxy_3"/>
    <property type="match status" value="1"/>
</dbReference>
<protein>
    <recommendedName>
        <fullName evidence="1">Prolyl 4-hydroxylase alpha subunit Fe(2+) 2OG dioxygenase domain-containing protein</fullName>
    </recommendedName>
</protein>
<dbReference type="PANTHER" id="PTHR12117:SF0">
    <property type="entry name" value="PROLYL 3-HYDROXYLASE OGFOD1"/>
    <property type="match status" value="1"/>
</dbReference>
<dbReference type="PANTHER" id="PTHR12117">
    <property type="entry name" value="HISTONE ACETYLTRANSFERASE COMPLEX"/>
    <property type="match status" value="1"/>
</dbReference>
<dbReference type="EMBL" id="UINC01014588">
    <property type="protein sequence ID" value="SVA62120.1"/>
    <property type="molecule type" value="Genomic_DNA"/>
</dbReference>
<evidence type="ECO:0000313" key="2">
    <source>
        <dbReference type="EMBL" id="SVA62120.1"/>
    </source>
</evidence>
<reference evidence="2" key="1">
    <citation type="submission" date="2018-05" db="EMBL/GenBank/DDBJ databases">
        <authorList>
            <person name="Lanie J.A."/>
            <person name="Ng W.-L."/>
            <person name="Kazmierczak K.M."/>
            <person name="Andrzejewski T.M."/>
            <person name="Davidsen T.M."/>
            <person name="Wayne K.J."/>
            <person name="Tettelin H."/>
            <person name="Glass J.I."/>
            <person name="Rusch D."/>
            <person name="Podicherti R."/>
            <person name="Tsui H.-C.T."/>
            <person name="Winkler M.E."/>
        </authorList>
    </citation>
    <scope>NUCLEOTIDE SEQUENCE</scope>
</reference>
<dbReference type="Gene3D" id="2.60.120.620">
    <property type="entry name" value="q2cbj1_9rhob like domain"/>
    <property type="match status" value="1"/>
</dbReference>
<organism evidence="2">
    <name type="scientific">marine metagenome</name>
    <dbReference type="NCBI Taxonomy" id="408172"/>
    <lineage>
        <taxon>unclassified sequences</taxon>
        <taxon>metagenomes</taxon>
        <taxon>ecological metagenomes</taxon>
    </lineage>
</organism>
<accession>A0A381XBZ8</accession>
<proteinExistence type="predicted"/>
<dbReference type="InterPro" id="IPR051842">
    <property type="entry name" value="uS12_prolyl_hydroxylase"/>
</dbReference>